<dbReference type="InterPro" id="IPR037066">
    <property type="entry name" value="Plug_dom_sf"/>
</dbReference>
<keyword evidence="2" id="KW-0813">Transport</keyword>
<feature type="domain" description="TonB-dependent receptor plug" evidence="13">
    <location>
        <begin position="166"/>
        <end position="250"/>
    </location>
</feature>
<evidence type="ECO:0000256" key="10">
    <source>
        <dbReference type="SAM" id="MobiDB-lite"/>
    </source>
</evidence>
<dbReference type="Gene3D" id="2.40.170.20">
    <property type="entry name" value="TonB-dependent receptor, beta-barrel domain"/>
    <property type="match status" value="1"/>
</dbReference>
<proteinExistence type="inferred from homology"/>
<evidence type="ECO:0000313" key="15">
    <source>
        <dbReference type="Proteomes" id="UP000273675"/>
    </source>
</evidence>
<dbReference type="SUPFAM" id="SSF49464">
    <property type="entry name" value="Carboxypeptidase regulatory domain-like"/>
    <property type="match status" value="1"/>
</dbReference>
<feature type="region of interest" description="Disordered" evidence="10">
    <location>
        <begin position="811"/>
        <end position="840"/>
    </location>
</feature>
<dbReference type="GO" id="GO:0009279">
    <property type="term" value="C:cell outer membrane"/>
    <property type="evidence" value="ECO:0007669"/>
    <property type="project" value="UniProtKB-SubCell"/>
</dbReference>
<protein>
    <submittedName>
        <fullName evidence="14">TonB-dependent receptor-like protein</fullName>
    </submittedName>
</protein>
<evidence type="ECO:0000256" key="7">
    <source>
        <dbReference type="ARBA" id="ARBA00023136"/>
    </source>
</evidence>
<dbReference type="PANTHER" id="PTHR30069:SF46">
    <property type="entry name" value="OAR PROTEIN"/>
    <property type="match status" value="1"/>
</dbReference>
<keyword evidence="7 9" id="KW-0472">Membrane</keyword>
<dbReference type="InterPro" id="IPR039426">
    <property type="entry name" value="TonB-dep_rcpt-like"/>
</dbReference>
<feature type="compositionally biased region" description="Polar residues" evidence="10">
    <location>
        <begin position="824"/>
        <end position="837"/>
    </location>
</feature>
<dbReference type="GO" id="GO:0044718">
    <property type="term" value="P:siderophore transmembrane transport"/>
    <property type="evidence" value="ECO:0007669"/>
    <property type="project" value="TreeGrafter"/>
</dbReference>
<keyword evidence="5 11" id="KW-0732">Signal</keyword>
<dbReference type="InterPro" id="IPR008969">
    <property type="entry name" value="CarboxyPept-like_regulatory"/>
</dbReference>
<organism evidence="14 15">
    <name type="scientific">Maricaulis maris</name>
    <dbReference type="NCBI Taxonomy" id="74318"/>
    <lineage>
        <taxon>Bacteria</taxon>
        <taxon>Pseudomonadati</taxon>
        <taxon>Pseudomonadota</taxon>
        <taxon>Alphaproteobacteria</taxon>
        <taxon>Maricaulales</taxon>
        <taxon>Maricaulaceae</taxon>
        <taxon>Maricaulis</taxon>
    </lineage>
</organism>
<dbReference type="RefSeq" id="WP_121212111.1">
    <property type="nucleotide sequence ID" value="NZ_RBIM01000006.1"/>
</dbReference>
<evidence type="ECO:0000256" key="3">
    <source>
        <dbReference type="ARBA" id="ARBA00022452"/>
    </source>
</evidence>
<dbReference type="Pfam" id="PF07715">
    <property type="entry name" value="Plug"/>
    <property type="match status" value="1"/>
</dbReference>
<evidence type="ECO:0000256" key="2">
    <source>
        <dbReference type="ARBA" id="ARBA00022448"/>
    </source>
</evidence>
<dbReference type="Proteomes" id="UP000273675">
    <property type="component" value="Unassembled WGS sequence"/>
</dbReference>
<feature type="domain" description="TonB-dependent receptor-like beta-barrel" evidence="12">
    <location>
        <begin position="345"/>
        <end position="703"/>
    </location>
</feature>
<evidence type="ECO:0000256" key="8">
    <source>
        <dbReference type="ARBA" id="ARBA00023237"/>
    </source>
</evidence>
<sequence>MTQIKTTLLNTTTAIGLALTAAVGIAVATGPAAVAQSYTTGSVGGTIVDDAGRPVAGANVTIVSSARGATRTVTSGADGRFFVGRLEVGSYTLRVSRTGYQTISDEQVNVSVGTSSDYRMVLPAGSSADVITVTGQAIQADVFQASETGLDLDVQAVFEQVPIGRDVTSLTLLAPGTIIGDTDFEDGISTGFASISGASPGENAFYIDGMNITDFRNFLGASAVPFQLYDQLEVKSGGYQAEFGRSTGGVVNAVTRSGTNEWHYGFNIFYSPDELREDSPSNFRYANRFDQRMTLESDLWVSGPLIEDRVFFYGLYSPRLIEAINITEAGREEVDRSDDPFFGFRIDANLFDGHTLAWTSFSDDRTTVREANDVTFSADGSEITGRTAVAQTNFEEGGDVNILRYSGALADWLTVSVTAGRQTFNQTIAGSTDGNPAILDARDTSGTVIQLGNWGEIVPSQGGDTRDLIRADADIYASFFGEHNIRVGVDQETLTAEDVSYYSGGVYYRLYDPASCEAQGGQAGRECVRVRHLNRGGEFETVQTAFYIQDSWQVTDRLNLNLGLRNETFDNRNAGGDTFTRIENQLAPRLGASFDYFGDGTLEFYGFYGRYFLPVATNTNIRMAGAELFTQDWYQFTGLDAEDVPQLDGAPFLEEVFGDGTVPDTRAVTDQYLDPMYVDEFILGARWMMNDLWDFGLNYTYRDLGVTLEDVAIDAAVIAYCHDNGLTVGGTPCEDIWTGFHQYVLTNPGEDMRVYLPELDQTVDLDAAALGYPTPTRTYEALTLTFDREFDGGWDLHGSWTLSRSEGNYEGTVKSDNGQDDAGITTSFDQPGLTDNSDGLLPNHRAHKMKLWGSYEVNELFSIGAAMQANSPRHFGCIGFHPTDAFAQAYEAESFFCNSAATPRGSQLESDWIYNVDLAFIYRPQHLPLGGDPVFRMDIFNVFDSSGVTDIREIGETALNVPDPNYGAALRYQAPRSIRFGLSWDF</sequence>
<evidence type="ECO:0000313" key="14">
    <source>
        <dbReference type="EMBL" id="RKQ95645.1"/>
    </source>
</evidence>
<evidence type="ECO:0000256" key="1">
    <source>
        <dbReference type="ARBA" id="ARBA00004571"/>
    </source>
</evidence>
<dbReference type="EMBL" id="RBIM01000006">
    <property type="protein sequence ID" value="RKQ95645.1"/>
    <property type="molecule type" value="Genomic_DNA"/>
</dbReference>
<reference evidence="14 15" key="1">
    <citation type="submission" date="2018-10" db="EMBL/GenBank/DDBJ databases">
        <title>Genomic Encyclopedia of Type Strains, Phase IV (KMG-IV): sequencing the most valuable type-strain genomes for metagenomic binning, comparative biology and taxonomic classification.</title>
        <authorList>
            <person name="Goeker M."/>
        </authorList>
    </citation>
    <scope>NUCLEOTIDE SEQUENCE [LARGE SCALE GENOMIC DNA]</scope>
    <source>
        <strain evidence="14 15">DSM 4734</strain>
    </source>
</reference>
<evidence type="ECO:0000256" key="5">
    <source>
        <dbReference type="ARBA" id="ARBA00022729"/>
    </source>
</evidence>
<keyword evidence="6 9" id="KW-0798">TonB box</keyword>
<evidence type="ECO:0000256" key="11">
    <source>
        <dbReference type="SAM" id="SignalP"/>
    </source>
</evidence>
<evidence type="ECO:0000259" key="13">
    <source>
        <dbReference type="Pfam" id="PF07715"/>
    </source>
</evidence>
<evidence type="ECO:0000256" key="6">
    <source>
        <dbReference type="ARBA" id="ARBA00023077"/>
    </source>
</evidence>
<keyword evidence="3" id="KW-1134">Transmembrane beta strand</keyword>
<feature type="signal peptide" evidence="11">
    <location>
        <begin position="1"/>
        <end position="28"/>
    </location>
</feature>
<dbReference type="PANTHER" id="PTHR30069">
    <property type="entry name" value="TONB-DEPENDENT OUTER MEMBRANE RECEPTOR"/>
    <property type="match status" value="1"/>
</dbReference>
<dbReference type="PROSITE" id="PS01156">
    <property type="entry name" value="TONB_DEPENDENT_REC_2"/>
    <property type="match status" value="1"/>
</dbReference>
<evidence type="ECO:0000256" key="9">
    <source>
        <dbReference type="RuleBase" id="RU003357"/>
    </source>
</evidence>
<gene>
    <name evidence="14" type="ORF">C7435_2750</name>
</gene>
<keyword evidence="4" id="KW-0812">Transmembrane</keyword>
<dbReference type="Gene3D" id="2.170.130.10">
    <property type="entry name" value="TonB-dependent receptor, plug domain"/>
    <property type="match status" value="1"/>
</dbReference>
<comment type="similarity">
    <text evidence="9">Belongs to the TonB-dependent receptor family.</text>
</comment>
<dbReference type="Pfam" id="PF00593">
    <property type="entry name" value="TonB_dep_Rec_b-barrel"/>
    <property type="match status" value="1"/>
</dbReference>
<keyword evidence="14" id="KW-0675">Receptor</keyword>
<dbReference type="GO" id="GO:0015344">
    <property type="term" value="F:siderophore uptake transmembrane transporter activity"/>
    <property type="evidence" value="ECO:0007669"/>
    <property type="project" value="TreeGrafter"/>
</dbReference>
<dbReference type="OrthoDB" id="1676884at2"/>
<dbReference type="InterPro" id="IPR000531">
    <property type="entry name" value="Beta-barrel_TonB"/>
</dbReference>
<comment type="caution">
    <text evidence="14">The sequence shown here is derived from an EMBL/GenBank/DDBJ whole genome shotgun (WGS) entry which is preliminary data.</text>
</comment>
<evidence type="ECO:0000259" key="12">
    <source>
        <dbReference type="Pfam" id="PF00593"/>
    </source>
</evidence>
<comment type="subcellular location">
    <subcellularLocation>
        <location evidence="1">Cell outer membrane</location>
        <topology evidence="1">Multi-pass membrane protein</topology>
    </subcellularLocation>
</comment>
<dbReference type="InterPro" id="IPR012910">
    <property type="entry name" value="Plug_dom"/>
</dbReference>
<name>A0A495D282_9PROT</name>
<keyword evidence="8" id="KW-0998">Cell outer membrane</keyword>
<accession>A0A495D282</accession>
<evidence type="ECO:0000256" key="4">
    <source>
        <dbReference type="ARBA" id="ARBA00022692"/>
    </source>
</evidence>
<dbReference type="AlphaFoldDB" id="A0A495D282"/>
<dbReference type="InterPro" id="IPR010917">
    <property type="entry name" value="TonB_rcpt_CS"/>
</dbReference>
<dbReference type="InterPro" id="IPR036942">
    <property type="entry name" value="Beta-barrel_TonB_sf"/>
</dbReference>
<dbReference type="SUPFAM" id="SSF56935">
    <property type="entry name" value="Porins"/>
    <property type="match status" value="1"/>
</dbReference>
<dbReference type="Gene3D" id="2.60.40.1120">
    <property type="entry name" value="Carboxypeptidase-like, regulatory domain"/>
    <property type="match status" value="1"/>
</dbReference>
<feature type="chain" id="PRO_5019786018" evidence="11">
    <location>
        <begin position="29"/>
        <end position="986"/>
    </location>
</feature>
<dbReference type="Pfam" id="PF13620">
    <property type="entry name" value="CarboxypepD_reg"/>
    <property type="match status" value="1"/>
</dbReference>